<dbReference type="GO" id="GO:0016614">
    <property type="term" value="F:oxidoreductase activity, acting on CH-OH group of donors"/>
    <property type="evidence" value="ECO:0007669"/>
    <property type="project" value="InterPro"/>
</dbReference>
<evidence type="ECO:0000259" key="7">
    <source>
        <dbReference type="PROSITE" id="PS00623"/>
    </source>
</evidence>
<keyword evidence="6" id="KW-0732">Signal</keyword>
<feature type="signal peptide" evidence="6">
    <location>
        <begin position="1"/>
        <end position="22"/>
    </location>
</feature>
<sequence length="657" mass="72977">MSKKMYPFLVSLLLLFAHQSIAFTLESPVESILRRITPPAAQSILSKFTPGKGYVPAKLGSLRAKPTPDQEFDYIVCGGGTAGNAIGVRLAEAGYQVAIVEAGYVVEVSKPILTTVPLFDVIGIGWSPLDVIPTVDWNFQTVPQTGGNNRRFHFTRGKCLGGTSALHFMVYHRGTTGTYDWWADAVGDDKYRLNNFQKFFKKSVDFTPSKDGERKTNSSAPFNPDDFLPVGSGGPVQVSYTNWVSTWATWVEQGLKAVGLKHQTRFNQGELMGYHYAQTTTSHSEARRSFSAEYVYSAKKRGLKTLKVFLNTHALKILFDQDNNANGVLVQHFTSQFKIKARKEVIVSAGAFQSPQLLMVSGIGPADTLNQFNIPIISTLPGVGQNMWDHIFYGPSRPVNFPTLNDLILNPIGLIKSISDYFLKAKGPLTSNVVDLLGWEKLPEQYRRNFTPETQEQLAGFPNDWPEVEFISGNGYLKDFQWPVAQQLEVLDGKNYATLLGAMVAPLSRGNVTIRSASSLVQPVINPNWLTAKADQEVAIAWFRRMREVWNTQALQSISQGEEKYPGREIETDEDILAYVQKSFMTVWHPACTCKMGKREDKMAVVDHEARVFGVQGLRVVDASAFPLLPPGHPQSTVYALAEKIADDIISGGRKEH</sequence>
<comment type="cofactor">
    <cofactor evidence="4">
        <name>FAD</name>
        <dbReference type="ChEBI" id="CHEBI:57692"/>
    </cofactor>
</comment>
<dbReference type="InterPro" id="IPR036188">
    <property type="entry name" value="FAD/NAD-bd_sf"/>
</dbReference>
<dbReference type="SUPFAM" id="SSF54373">
    <property type="entry name" value="FAD-linked reductases, C-terminal domain"/>
    <property type="match status" value="1"/>
</dbReference>
<feature type="binding site" evidence="4">
    <location>
        <position position="163"/>
    </location>
    <ligand>
        <name>FAD</name>
        <dbReference type="ChEBI" id="CHEBI:57692"/>
    </ligand>
</feature>
<dbReference type="InterPro" id="IPR007867">
    <property type="entry name" value="GMC_OxRtase_C"/>
</dbReference>
<keyword evidence="2" id="KW-0325">Glycoprotein</keyword>
<dbReference type="InterPro" id="IPR000172">
    <property type="entry name" value="GMC_OxRdtase_N"/>
</dbReference>
<dbReference type="GO" id="GO:0050660">
    <property type="term" value="F:flavin adenine dinucleotide binding"/>
    <property type="evidence" value="ECO:0007669"/>
    <property type="project" value="InterPro"/>
</dbReference>
<accession>A0A0F7ZZJ8</accession>
<dbReference type="GO" id="GO:0044550">
    <property type="term" value="P:secondary metabolite biosynthetic process"/>
    <property type="evidence" value="ECO:0007669"/>
    <property type="project" value="TreeGrafter"/>
</dbReference>
<keyword evidence="10" id="KW-1185">Reference proteome</keyword>
<dbReference type="PANTHER" id="PTHR11552">
    <property type="entry name" value="GLUCOSE-METHANOL-CHOLINE GMC OXIDOREDUCTASE"/>
    <property type="match status" value="1"/>
</dbReference>
<feature type="active site" description="Proton donor" evidence="3">
    <location>
        <position position="589"/>
    </location>
</feature>
<dbReference type="SUPFAM" id="SSF51905">
    <property type="entry name" value="FAD/NAD(P)-binding domain"/>
    <property type="match status" value="1"/>
</dbReference>
<protein>
    <recommendedName>
        <fullName evidence="7 8">Glucose-methanol-choline oxidoreductase N-terminal domain-containing protein</fullName>
    </recommendedName>
</protein>
<evidence type="ECO:0000256" key="2">
    <source>
        <dbReference type="ARBA" id="ARBA00023180"/>
    </source>
</evidence>
<keyword evidence="4 5" id="KW-0274">FAD</keyword>
<feature type="binding site" evidence="4">
    <location>
        <begin position="634"/>
        <end position="635"/>
    </location>
    <ligand>
        <name>FAD</name>
        <dbReference type="ChEBI" id="CHEBI:57692"/>
    </ligand>
</feature>
<dbReference type="PROSITE" id="PS00624">
    <property type="entry name" value="GMC_OXRED_2"/>
    <property type="match status" value="1"/>
</dbReference>
<evidence type="ECO:0000256" key="5">
    <source>
        <dbReference type="RuleBase" id="RU003968"/>
    </source>
</evidence>
<evidence type="ECO:0000256" key="1">
    <source>
        <dbReference type="ARBA" id="ARBA00010790"/>
    </source>
</evidence>
<proteinExistence type="inferred from homology"/>
<dbReference type="Gene3D" id="3.50.50.60">
    <property type="entry name" value="FAD/NAD(P)-binding domain"/>
    <property type="match status" value="1"/>
</dbReference>
<dbReference type="OrthoDB" id="269227at2759"/>
<dbReference type="AlphaFoldDB" id="A0A0F7ZZJ8"/>
<gene>
    <name evidence="9" type="ORF">HIM_06353</name>
</gene>
<dbReference type="EMBL" id="KQ030527">
    <property type="protein sequence ID" value="KJZ74347.1"/>
    <property type="molecule type" value="Genomic_DNA"/>
</dbReference>
<dbReference type="Pfam" id="PF00732">
    <property type="entry name" value="GMC_oxred_N"/>
    <property type="match status" value="1"/>
</dbReference>
<evidence type="ECO:0000313" key="10">
    <source>
        <dbReference type="Proteomes" id="UP000054481"/>
    </source>
</evidence>
<feature type="chain" id="PRO_5002526304" description="Glucose-methanol-choline oxidoreductase N-terminal domain-containing protein" evidence="6">
    <location>
        <begin position="23"/>
        <end position="657"/>
    </location>
</feature>
<organism evidence="9 10">
    <name type="scientific">Hirsutella minnesotensis 3608</name>
    <dbReference type="NCBI Taxonomy" id="1043627"/>
    <lineage>
        <taxon>Eukaryota</taxon>
        <taxon>Fungi</taxon>
        <taxon>Dikarya</taxon>
        <taxon>Ascomycota</taxon>
        <taxon>Pezizomycotina</taxon>
        <taxon>Sordariomycetes</taxon>
        <taxon>Hypocreomycetidae</taxon>
        <taxon>Hypocreales</taxon>
        <taxon>Ophiocordycipitaceae</taxon>
        <taxon>Hirsutella</taxon>
    </lineage>
</organism>
<name>A0A0F7ZZJ8_9HYPO</name>
<comment type="similarity">
    <text evidence="1 5">Belongs to the GMC oxidoreductase family.</text>
</comment>
<keyword evidence="5" id="KW-0285">Flavoprotein</keyword>
<reference evidence="9 10" key="1">
    <citation type="journal article" date="2014" name="Genome Biol. Evol.">
        <title>Comparative genomics and transcriptomics analyses reveal divergent lifestyle features of nematode endoparasitic fungus Hirsutella minnesotensis.</title>
        <authorList>
            <person name="Lai Y."/>
            <person name="Liu K."/>
            <person name="Zhang X."/>
            <person name="Zhang X."/>
            <person name="Li K."/>
            <person name="Wang N."/>
            <person name="Shu C."/>
            <person name="Wu Y."/>
            <person name="Wang C."/>
            <person name="Bushley K.E."/>
            <person name="Xiang M."/>
            <person name="Liu X."/>
        </authorList>
    </citation>
    <scope>NUCLEOTIDE SEQUENCE [LARGE SCALE GENOMIC DNA]</scope>
    <source>
        <strain evidence="9 10">3608</strain>
    </source>
</reference>
<dbReference type="PROSITE" id="PS00623">
    <property type="entry name" value="GMC_OXRED_1"/>
    <property type="match status" value="1"/>
</dbReference>
<dbReference type="InterPro" id="IPR012132">
    <property type="entry name" value="GMC_OxRdtase"/>
</dbReference>
<feature type="binding site" evidence="4">
    <location>
        <begin position="588"/>
        <end position="589"/>
    </location>
    <ligand>
        <name>FAD</name>
        <dbReference type="ChEBI" id="CHEBI:57692"/>
    </ligand>
</feature>
<dbReference type="PANTHER" id="PTHR11552:SF138">
    <property type="entry name" value="DEHYDROGENASE PKFF-RELATED"/>
    <property type="match status" value="1"/>
</dbReference>
<evidence type="ECO:0000259" key="8">
    <source>
        <dbReference type="PROSITE" id="PS00624"/>
    </source>
</evidence>
<feature type="active site" description="Proton acceptor" evidence="3">
    <location>
        <position position="633"/>
    </location>
</feature>
<dbReference type="Gene3D" id="3.30.560.10">
    <property type="entry name" value="Glucose Oxidase, domain 3"/>
    <property type="match status" value="1"/>
</dbReference>
<dbReference type="PIRSF" id="PIRSF000137">
    <property type="entry name" value="Alcohol_oxidase"/>
    <property type="match status" value="1"/>
</dbReference>
<feature type="domain" description="Glucose-methanol-choline oxidoreductase N-terminal" evidence="8">
    <location>
        <begin position="350"/>
        <end position="364"/>
    </location>
</feature>
<feature type="domain" description="Glucose-methanol-choline oxidoreductase N-terminal" evidence="7">
    <location>
        <begin position="157"/>
        <end position="180"/>
    </location>
</feature>
<evidence type="ECO:0000256" key="3">
    <source>
        <dbReference type="PIRSR" id="PIRSR000137-1"/>
    </source>
</evidence>
<dbReference type="Proteomes" id="UP000054481">
    <property type="component" value="Unassembled WGS sequence"/>
</dbReference>
<evidence type="ECO:0000256" key="6">
    <source>
        <dbReference type="SAM" id="SignalP"/>
    </source>
</evidence>
<evidence type="ECO:0000256" key="4">
    <source>
        <dbReference type="PIRSR" id="PIRSR000137-2"/>
    </source>
</evidence>
<evidence type="ECO:0000313" key="9">
    <source>
        <dbReference type="EMBL" id="KJZ74347.1"/>
    </source>
</evidence>
<dbReference type="Pfam" id="PF05199">
    <property type="entry name" value="GMC_oxred_C"/>
    <property type="match status" value="1"/>
</dbReference>